<dbReference type="InterPro" id="IPR004146">
    <property type="entry name" value="DC1"/>
</dbReference>
<accession>A0AAV6ME62</accession>
<evidence type="ECO:0000313" key="5">
    <source>
        <dbReference type="Proteomes" id="UP000685013"/>
    </source>
</evidence>
<dbReference type="EMBL" id="JAGKQH010000015">
    <property type="protein sequence ID" value="KAG6579395.1"/>
    <property type="molecule type" value="Genomic_DNA"/>
</dbReference>
<evidence type="ECO:0000259" key="3">
    <source>
        <dbReference type="Pfam" id="PF03107"/>
    </source>
</evidence>
<name>A0AAV6ME62_9ROSI</name>
<evidence type="ECO:0000256" key="1">
    <source>
        <dbReference type="ARBA" id="ARBA00022737"/>
    </source>
</evidence>
<dbReference type="AlphaFoldDB" id="A0AAV6ME62"/>
<feature type="domain" description="DC1" evidence="3">
    <location>
        <begin position="129"/>
        <end position="171"/>
    </location>
</feature>
<protein>
    <recommendedName>
        <fullName evidence="3">DC1 domain-containing protein</fullName>
    </recommendedName>
</protein>
<feature type="compositionally biased region" description="Low complexity" evidence="2">
    <location>
        <begin position="47"/>
        <end position="63"/>
    </location>
</feature>
<gene>
    <name evidence="4" type="ORF">SDJN03_23843</name>
</gene>
<keyword evidence="5" id="KW-1185">Reference proteome</keyword>
<keyword evidence="1" id="KW-0677">Repeat</keyword>
<proteinExistence type="predicted"/>
<evidence type="ECO:0000313" key="4">
    <source>
        <dbReference type="EMBL" id="KAG6579395.1"/>
    </source>
</evidence>
<dbReference type="Proteomes" id="UP000685013">
    <property type="component" value="Chromosome 15"/>
</dbReference>
<comment type="caution">
    <text evidence="4">The sequence shown here is derived from an EMBL/GenBank/DDBJ whole genome shotgun (WGS) entry which is preliminary data.</text>
</comment>
<feature type="non-terminal residue" evidence="4">
    <location>
        <position position="1"/>
    </location>
</feature>
<evidence type="ECO:0000256" key="2">
    <source>
        <dbReference type="SAM" id="MobiDB-lite"/>
    </source>
</evidence>
<reference evidence="4 5" key="1">
    <citation type="journal article" date="2021" name="Hortic Res">
        <title>The domestication of Cucurbita argyrosperma as revealed by the genome of its wild relative.</title>
        <authorList>
            <person name="Barrera-Redondo J."/>
            <person name="Sanchez-de la Vega G."/>
            <person name="Aguirre-Liguori J.A."/>
            <person name="Castellanos-Morales G."/>
            <person name="Gutierrez-Guerrero Y.T."/>
            <person name="Aguirre-Dugua X."/>
            <person name="Aguirre-Planter E."/>
            <person name="Tenaillon M.I."/>
            <person name="Lira-Saade R."/>
            <person name="Eguiarte L.E."/>
        </authorList>
    </citation>
    <scope>NUCLEOTIDE SEQUENCE [LARGE SCALE GENOMIC DNA]</scope>
    <source>
        <strain evidence="4">JBR-2021</strain>
    </source>
</reference>
<sequence length="195" mass="22243">MDPPHPFLLPPSRIEHGHTEFENFHPIHSLVRTRPSIADLEDETPPSNQSSSSNTHNSTKSNNQQERNEEGVSCCACHKPLTPIGVESTTLCYVCNKLHSTYFCGPCSNGWINFFDRRCSELPKEIHYPYHRHRLTMSIRKNSNCWVCGKRCGAFNYGCDGCSFIVDIKCVLKEKKKYDGPITSVRKFMGLVYDL</sequence>
<dbReference type="Pfam" id="PF03107">
    <property type="entry name" value="C1_2"/>
    <property type="match status" value="1"/>
</dbReference>
<organism evidence="4 5">
    <name type="scientific">Cucurbita argyrosperma subsp. sororia</name>
    <dbReference type="NCBI Taxonomy" id="37648"/>
    <lineage>
        <taxon>Eukaryota</taxon>
        <taxon>Viridiplantae</taxon>
        <taxon>Streptophyta</taxon>
        <taxon>Embryophyta</taxon>
        <taxon>Tracheophyta</taxon>
        <taxon>Spermatophyta</taxon>
        <taxon>Magnoliopsida</taxon>
        <taxon>eudicotyledons</taxon>
        <taxon>Gunneridae</taxon>
        <taxon>Pentapetalae</taxon>
        <taxon>rosids</taxon>
        <taxon>fabids</taxon>
        <taxon>Cucurbitales</taxon>
        <taxon>Cucurbitaceae</taxon>
        <taxon>Cucurbiteae</taxon>
        <taxon>Cucurbita</taxon>
    </lineage>
</organism>
<feature type="region of interest" description="Disordered" evidence="2">
    <location>
        <begin position="39"/>
        <end position="63"/>
    </location>
</feature>